<name>U3U1K5_9GAMM</name>
<dbReference type="GO" id="GO:0006271">
    <property type="term" value="P:DNA strand elongation involved in DNA replication"/>
    <property type="evidence" value="ECO:0007669"/>
    <property type="project" value="TreeGrafter"/>
</dbReference>
<evidence type="ECO:0000256" key="6">
    <source>
        <dbReference type="ARBA" id="ARBA00022695"/>
    </source>
</evidence>
<dbReference type="STRING" id="1235990.BMSBPS_0496"/>
<evidence type="ECO:0000256" key="8">
    <source>
        <dbReference type="ARBA" id="ARBA00022932"/>
    </source>
</evidence>
<evidence type="ECO:0000313" key="11">
    <source>
        <dbReference type="EMBL" id="BAO00001.1"/>
    </source>
</evidence>
<evidence type="ECO:0000256" key="4">
    <source>
        <dbReference type="ARBA" id="ARBA00022490"/>
    </source>
</evidence>
<dbReference type="InterPro" id="IPR046938">
    <property type="entry name" value="DNA_clamp_sf"/>
</dbReference>
<keyword evidence="8 10" id="KW-0239">DNA-directed DNA polymerase</keyword>
<dbReference type="Gene3D" id="3.10.150.10">
    <property type="entry name" value="DNA Polymerase III, subunit A, domain 2"/>
    <property type="match status" value="3"/>
</dbReference>
<dbReference type="InterPro" id="IPR001001">
    <property type="entry name" value="DNA_polIII_beta"/>
</dbReference>
<dbReference type="NCBIfam" id="TIGR00663">
    <property type="entry name" value="dnan"/>
    <property type="match status" value="1"/>
</dbReference>
<dbReference type="SUPFAM" id="SSF55979">
    <property type="entry name" value="DNA clamp"/>
    <property type="match status" value="3"/>
</dbReference>
<dbReference type="KEGG" id="hhs:HHS_00310"/>
<sequence>MKFIIQREKLLRPLQQVNSLISKRQILPILGNILLQVNEGILLLTGTNLETEMVARIVLTQEYHPGAITVSSRKFLDICRNLPEASQINLTLKGDRIIIYSYRSRFSLSTLPASDFPNIENWEIKIDFNLSQATLKRLIEDTSFSMANQDVRYFLNGIMFETNNNELRTVATDGHRLAICSQQISQVLKKHSVIIPRKGVIELVRLLNSSEKTLQIQIGSSKIRACIDEFIFTCKLVDGSFPDYRHVLLNNADKILEINCELLKKAFTRVSILSNEKFRSVNIHIIKNQLKITANNLEHEKAEEILDIHYVGEELEISFNINYLLDVLNTLKCKTVRLSLTDSASSMQIEDAINPVSTYVIMPMRL</sequence>
<keyword evidence="9" id="KW-0238">DNA-binding</keyword>
<dbReference type="GO" id="GO:0005737">
    <property type="term" value="C:cytoplasm"/>
    <property type="evidence" value="ECO:0007669"/>
    <property type="project" value="UniProtKB-SubCell"/>
</dbReference>
<gene>
    <name evidence="11" type="primary">dnaN</name>
    <name evidence="11" type="ORF">HHS_00310</name>
</gene>
<dbReference type="Proteomes" id="UP000016900">
    <property type="component" value="Chromosome"/>
</dbReference>
<dbReference type="GO" id="GO:0009360">
    <property type="term" value="C:DNA polymerase III complex"/>
    <property type="evidence" value="ECO:0007669"/>
    <property type="project" value="InterPro"/>
</dbReference>
<comment type="function">
    <text evidence="10">Confers DNA tethering and processivity to DNA polymerases and other proteins. Acts as a clamp, forming a ring around DNA (a reaction catalyzed by the clamp-loading complex) which diffuses in an ATP-independent manner freely and bidirectionally along dsDNA. Initially characterized for its ability to contact the catalytic subunit of DNA polymerase III (Pol III), a complex, multichain enzyme responsible for most of the replicative synthesis in bacteria; Pol III exhibits 3'-5' exonuclease proofreading activity. The beta chain is required for initiation of replication as well as for processivity of DNA replication.</text>
</comment>
<keyword evidence="12" id="KW-1185">Reference proteome</keyword>
<dbReference type="SMART" id="SM00480">
    <property type="entry name" value="POL3Bc"/>
    <property type="match status" value="1"/>
</dbReference>
<dbReference type="InterPro" id="IPR022637">
    <property type="entry name" value="DNA_polIII_beta_cen"/>
</dbReference>
<dbReference type="PANTHER" id="PTHR30478:SF0">
    <property type="entry name" value="BETA SLIDING CLAMP"/>
    <property type="match status" value="1"/>
</dbReference>
<dbReference type="GO" id="GO:0003677">
    <property type="term" value="F:DNA binding"/>
    <property type="evidence" value="ECO:0007669"/>
    <property type="project" value="UniProtKB-UniRule"/>
</dbReference>
<evidence type="ECO:0000256" key="7">
    <source>
        <dbReference type="ARBA" id="ARBA00022705"/>
    </source>
</evidence>
<evidence type="ECO:0000313" key="12">
    <source>
        <dbReference type="Proteomes" id="UP000016900"/>
    </source>
</evidence>
<dbReference type="KEGG" id="pck:BMSBPS_0496"/>
<keyword evidence="5 10" id="KW-0808">Transferase</keyword>
<dbReference type="AlphaFoldDB" id="U3U1K5"/>
<dbReference type="GO" id="GO:0003887">
    <property type="term" value="F:DNA-directed DNA polymerase activity"/>
    <property type="evidence" value="ECO:0007669"/>
    <property type="project" value="UniProtKB-UniRule"/>
</dbReference>
<protein>
    <recommendedName>
        <fullName evidence="3 10">Beta sliding clamp</fullName>
    </recommendedName>
</protein>
<dbReference type="GO" id="GO:0008408">
    <property type="term" value="F:3'-5' exonuclease activity"/>
    <property type="evidence" value="ECO:0007669"/>
    <property type="project" value="InterPro"/>
</dbReference>
<dbReference type="InterPro" id="IPR022634">
    <property type="entry name" value="DNA_polIII_beta_N"/>
</dbReference>
<evidence type="ECO:0000256" key="3">
    <source>
        <dbReference type="ARBA" id="ARBA00021035"/>
    </source>
</evidence>
<evidence type="ECO:0000256" key="10">
    <source>
        <dbReference type="PIRNR" id="PIRNR000804"/>
    </source>
</evidence>
<dbReference type="Pfam" id="PF02767">
    <property type="entry name" value="DNA_pol3_beta_2"/>
    <property type="match status" value="1"/>
</dbReference>
<dbReference type="GO" id="GO:0042802">
    <property type="term" value="F:identical protein binding"/>
    <property type="evidence" value="ECO:0007669"/>
    <property type="project" value="UniProtKB-ARBA"/>
</dbReference>
<dbReference type="Pfam" id="PF00712">
    <property type="entry name" value="DNA_pol3_beta"/>
    <property type="match status" value="1"/>
</dbReference>
<keyword evidence="7 10" id="KW-0235">DNA replication</keyword>
<organism evidence="11 12">
    <name type="scientific">Candidatus Pantoea carbekii</name>
    <dbReference type="NCBI Taxonomy" id="1235990"/>
    <lineage>
        <taxon>Bacteria</taxon>
        <taxon>Pseudomonadati</taxon>
        <taxon>Pseudomonadota</taxon>
        <taxon>Gammaproteobacteria</taxon>
        <taxon>Enterobacterales</taxon>
        <taxon>Erwiniaceae</taxon>
        <taxon>Pantoea</taxon>
    </lineage>
</organism>
<comment type="subunit">
    <text evidence="10">Forms a ring-shaped head-to-tail homodimer around DNA.</text>
</comment>
<dbReference type="FunFam" id="3.10.150.10:FF:000001">
    <property type="entry name" value="Beta sliding clamp"/>
    <property type="match status" value="1"/>
</dbReference>
<accession>U3U1K5</accession>
<dbReference type="EMBL" id="AP012554">
    <property type="protein sequence ID" value="BAO00001.1"/>
    <property type="molecule type" value="Genomic_DNA"/>
</dbReference>
<comment type="subcellular location">
    <subcellularLocation>
        <location evidence="1 10">Cytoplasm</location>
    </subcellularLocation>
</comment>
<dbReference type="eggNOG" id="COG0592">
    <property type="taxonomic scope" value="Bacteria"/>
</dbReference>
<dbReference type="OrthoDB" id="8421503at2"/>
<dbReference type="PANTHER" id="PTHR30478">
    <property type="entry name" value="DNA POLYMERASE III SUBUNIT BETA"/>
    <property type="match status" value="1"/>
</dbReference>
<reference evidence="11 12" key="1">
    <citation type="submission" date="2012-10" db="EMBL/GenBank/DDBJ databases">
        <title>Genome sequence of the symbiont of the pentatomidae stink bug Halyomorpha halys.</title>
        <authorList>
            <person name="Kobayashi H."/>
            <person name="Fujii-Muramatsu R."/>
            <person name="Takeishi K."/>
            <person name="Noda H."/>
        </authorList>
    </citation>
    <scope>NUCLEOTIDE SEQUENCE [LARGE SCALE GENOMIC DNA]</scope>
</reference>
<evidence type="ECO:0000256" key="1">
    <source>
        <dbReference type="ARBA" id="ARBA00004496"/>
    </source>
</evidence>
<comment type="similarity">
    <text evidence="2 10">Belongs to the beta sliding clamp family.</text>
</comment>
<proteinExistence type="inferred from homology"/>
<keyword evidence="6 10" id="KW-0548">Nucleotidyltransferase</keyword>
<dbReference type="PIRSF" id="PIRSF000804">
    <property type="entry name" value="DNA_pol_III_b"/>
    <property type="match status" value="1"/>
</dbReference>
<dbReference type="CDD" id="cd00140">
    <property type="entry name" value="beta_clamp"/>
    <property type="match status" value="1"/>
</dbReference>
<evidence type="ECO:0000256" key="9">
    <source>
        <dbReference type="ARBA" id="ARBA00023125"/>
    </source>
</evidence>
<evidence type="ECO:0000256" key="5">
    <source>
        <dbReference type="ARBA" id="ARBA00022679"/>
    </source>
</evidence>
<keyword evidence="4 10" id="KW-0963">Cytoplasm</keyword>
<dbReference type="InterPro" id="IPR022635">
    <property type="entry name" value="DNA_polIII_beta_C"/>
</dbReference>
<evidence type="ECO:0000256" key="2">
    <source>
        <dbReference type="ARBA" id="ARBA00010752"/>
    </source>
</evidence>
<dbReference type="RefSeq" id="WP_022564020.1">
    <property type="nucleotide sequence ID" value="NZ_CP010907.1"/>
</dbReference>
<dbReference type="PATRIC" id="fig|1235990.3.peg.31"/>
<dbReference type="Pfam" id="PF02768">
    <property type="entry name" value="DNA_pol3_beta_3"/>
    <property type="match status" value="1"/>
</dbReference>